<dbReference type="InterPro" id="IPR014710">
    <property type="entry name" value="RmlC-like_jellyroll"/>
</dbReference>
<keyword evidence="8" id="KW-1185">Reference proteome</keyword>
<reference evidence="5" key="1">
    <citation type="submission" date="2023-07" db="EMBL/GenBank/DDBJ databases">
        <title>Genome content predicts the carbon catabolic preferences of heterotrophic bacteria.</title>
        <authorList>
            <person name="Gralka M."/>
        </authorList>
    </citation>
    <scope>NUCLEOTIDE SEQUENCE</scope>
    <source>
        <strain evidence="6">5G01</strain>
        <strain evidence="5">I2M16</strain>
    </source>
</reference>
<dbReference type="PANTHER" id="PTHR46796">
    <property type="entry name" value="HTH-TYPE TRANSCRIPTIONAL ACTIVATOR RHAS-RELATED"/>
    <property type="match status" value="1"/>
</dbReference>
<dbReference type="RefSeq" id="WP_215150708.1">
    <property type="nucleotide sequence ID" value="NZ_CAXPFL010000018.1"/>
</dbReference>
<gene>
    <name evidence="5" type="ORF">Q4490_15780</name>
    <name evidence="6" type="ORF">Q8W30_13895</name>
</gene>
<dbReference type="Proteomes" id="UP001169862">
    <property type="component" value="Unassembled WGS sequence"/>
</dbReference>
<dbReference type="SMART" id="SM00342">
    <property type="entry name" value="HTH_ARAC"/>
    <property type="match status" value="1"/>
</dbReference>
<dbReference type="EMBL" id="JAUYVO010000009">
    <property type="protein sequence ID" value="MDP2523665.1"/>
    <property type="molecule type" value="Genomic_DNA"/>
</dbReference>
<dbReference type="EMBL" id="JAUOPG010000011">
    <property type="protein sequence ID" value="MDO6455031.1"/>
    <property type="molecule type" value="Genomic_DNA"/>
</dbReference>
<name>A0AAW7XL99_9GAMM</name>
<evidence type="ECO:0000256" key="2">
    <source>
        <dbReference type="ARBA" id="ARBA00023125"/>
    </source>
</evidence>
<evidence type="ECO:0000313" key="7">
    <source>
        <dbReference type="Proteomes" id="UP001169862"/>
    </source>
</evidence>
<evidence type="ECO:0000313" key="5">
    <source>
        <dbReference type="EMBL" id="MDO6455031.1"/>
    </source>
</evidence>
<dbReference type="InterPro" id="IPR018060">
    <property type="entry name" value="HTH_AraC"/>
</dbReference>
<dbReference type="PANTHER" id="PTHR46796:SF10">
    <property type="entry name" value="TRANSCRIPTIONAL ACTIVATOR FEAR"/>
    <property type="match status" value="1"/>
</dbReference>
<dbReference type="InterPro" id="IPR018062">
    <property type="entry name" value="HTH_AraC-typ_CS"/>
</dbReference>
<dbReference type="InterPro" id="IPR009057">
    <property type="entry name" value="Homeodomain-like_sf"/>
</dbReference>
<evidence type="ECO:0000313" key="8">
    <source>
        <dbReference type="Proteomes" id="UP001177341"/>
    </source>
</evidence>
<proteinExistence type="predicted"/>
<dbReference type="AlphaFoldDB" id="A0AAW7XL99"/>
<dbReference type="Proteomes" id="UP001177341">
    <property type="component" value="Unassembled WGS sequence"/>
</dbReference>
<evidence type="ECO:0000259" key="4">
    <source>
        <dbReference type="PROSITE" id="PS01124"/>
    </source>
</evidence>
<protein>
    <submittedName>
        <fullName evidence="5">AraC family transcriptional regulator</fullName>
    </submittedName>
</protein>
<dbReference type="GO" id="GO:0043565">
    <property type="term" value="F:sequence-specific DNA binding"/>
    <property type="evidence" value="ECO:0007669"/>
    <property type="project" value="InterPro"/>
</dbReference>
<dbReference type="PROSITE" id="PS00041">
    <property type="entry name" value="HTH_ARAC_FAMILY_1"/>
    <property type="match status" value="1"/>
</dbReference>
<keyword evidence="2" id="KW-0238">DNA-binding</keyword>
<evidence type="ECO:0000256" key="1">
    <source>
        <dbReference type="ARBA" id="ARBA00023015"/>
    </source>
</evidence>
<accession>A0AAW7XL99</accession>
<dbReference type="Gene3D" id="2.60.120.10">
    <property type="entry name" value="Jelly Rolls"/>
    <property type="match status" value="1"/>
</dbReference>
<feature type="domain" description="HTH araC/xylS-type" evidence="4">
    <location>
        <begin position="153"/>
        <end position="250"/>
    </location>
</feature>
<organism evidence="5 7">
    <name type="scientific">Neptunomonas phycophila</name>
    <dbReference type="NCBI Taxonomy" id="1572645"/>
    <lineage>
        <taxon>Bacteria</taxon>
        <taxon>Pseudomonadati</taxon>
        <taxon>Pseudomonadota</taxon>
        <taxon>Gammaproteobacteria</taxon>
        <taxon>Oceanospirillales</taxon>
        <taxon>Oceanospirillaceae</taxon>
        <taxon>Neptunomonas</taxon>
    </lineage>
</organism>
<keyword evidence="3" id="KW-0804">Transcription</keyword>
<dbReference type="Pfam" id="PF12833">
    <property type="entry name" value="HTH_18"/>
    <property type="match status" value="1"/>
</dbReference>
<keyword evidence="1" id="KW-0805">Transcription regulation</keyword>
<comment type="caution">
    <text evidence="5">The sequence shown here is derived from an EMBL/GenBank/DDBJ whole genome shotgun (WGS) entry which is preliminary data.</text>
</comment>
<evidence type="ECO:0000256" key="3">
    <source>
        <dbReference type="ARBA" id="ARBA00023163"/>
    </source>
</evidence>
<dbReference type="Gene3D" id="1.10.10.60">
    <property type="entry name" value="Homeodomain-like"/>
    <property type="match status" value="2"/>
</dbReference>
<dbReference type="GO" id="GO:0003700">
    <property type="term" value="F:DNA-binding transcription factor activity"/>
    <property type="evidence" value="ECO:0007669"/>
    <property type="project" value="InterPro"/>
</dbReference>
<dbReference type="SUPFAM" id="SSF51182">
    <property type="entry name" value="RmlC-like cupins"/>
    <property type="match status" value="1"/>
</dbReference>
<dbReference type="InterPro" id="IPR011051">
    <property type="entry name" value="RmlC_Cupin_sf"/>
</dbReference>
<dbReference type="SUPFAM" id="SSF46689">
    <property type="entry name" value="Homeodomain-like"/>
    <property type="match status" value="2"/>
</dbReference>
<sequence length="254" mass="28663">MPIADTKLLTLPETANHHDHQYHQLVFGLEGDTEFDIQGRGQHVKLGHGCLVPSSTDHAFCGMGDNRIVVINIPTDKLDAGLIDPISRLFNAPSYFTLDTQRKVLLQSICREMAVTPPESPLLQACGQALLLSMHNFMNTPRPRNSQSAIDKTALDQYIAMNMHRKISISELAALVFLSPSHFHSRFKEAFNITPHQYVLQKRLECARQKLEEGWTVMRAAEHSGFSSQSAFTHAFRDYFAITPARCRKLVKEH</sequence>
<dbReference type="InterPro" id="IPR050204">
    <property type="entry name" value="AraC_XylS_family_regulators"/>
</dbReference>
<dbReference type="PROSITE" id="PS01124">
    <property type="entry name" value="HTH_ARAC_FAMILY_2"/>
    <property type="match status" value="1"/>
</dbReference>
<evidence type="ECO:0000313" key="6">
    <source>
        <dbReference type="EMBL" id="MDP2523665.1"/>
    </source>
</evidence>